<dbReference type="PANTHER" id="PTHR43531">
    <property type="entry name" value="PROTEIN ICFG"/>
    <property type="match status" value="1"/>
</dbReference>
<dbReference type="PROSITE" id="PS50885">
    <property type="entry name" value="HAMP"/>
    <property type="match status" value="1"/>
</dbReference>
<accession>O85123</accession>
<dbReference type="SUPFAM" id="SSF46458">
    <property type="entry name" value="Globin-like"/>
    <property type="match status" value="1"/>
</dbReference>
<proteinExistence type="inferred from homology"/>
<dbReference type="InterPro" id="IPR004090">
    <property type="entry name" value="Chemotax_Me-accpt_rcpt"/>
</dbReference>
<reference evidence="6" key="1">
    <citation type="submission" date="1998-01" db="EMBL/GenBank/DDBJ databases">
        <title>A Chemotaxis Operon from Agrobacterium tumefaciens.</title>
        <authorList>
            <person name="Wright E.L."/>
            <person name="Deakin W.J."/>
            <person name="Shaw C.H."/>
        </authorList>
    </citation>
    <scope>NUCLEOTIDE SEQUENCE</scope>
    <source>
        <strain evidence="6">C58C1</strain>
    </source>
</reference>
<evidence type="ECO:0000259" key="5">
    <source>
        <dbReference type="PROSITE" id="PS50885"/>
    </source>
</evidence>
<dbReference type="InterPro" id="IPR004089">
    <property type="entry name" value="MCPsignal_dom"/>
</dbReference>
<dbReference type="InterPro" id="IPR044398">
    <property type="entry name" value="Globin-sensor_dom"/>
</dbReference>
<dbReference type="PIR" id="AF2639">
    <property type="entry name" value="AF2639"/>
</dbReference>
<dbReference type="Gene3D" id="1.10.287.950">
    <property type="entry name" value="Methyl-accepting chemotaxis protein"/>
    <property type="match status" value="1"/>
</dbReference>
<dbReference type="FunFam" id="1.10.287.950:FF:000038">
    <property type="entry name" value="Methyl-accepting chemotaxis protein"/>
    <property type="match status" value="1"/>
</dbReference>
<evidence type="ECO:0000256" key="2">
    <source>
        <dbReference type="ARBA" id="ARBA00029447"/>
    </source>
</evidence>
<dbReference type="InterPro" id="IPR039379">
    <property type="entry name" value="Protoglobin_sensor_dom"/>
</dbReference>
<evidence type="ECO:0000313" key="6">
    <source>
        <dbReference type="EMBL" id="AAC25074.1"/>
    </source>
</evidence>
<dbReference type="InterPro" id="IPR051310">
    <property type="entry name" value="MCP_chemotaxis"/>
</dbReference>
<dbReference type="CDD" id="cd11386">
    <property type="entry name" value="MCP_signal"/>
    <property type="match status" value="1"/>
</dbReference>
<dbReference type="GO" id="GO:0006935">
    <property type="term" value="P:chemotaxis"/>
    <property type="evidence" value="ECO:0007669"/>
    <property type="project" value="UniProtKB-KW"/>
</dbReference>
<dbReference type="SMART" id="SM00283">
    <property type="entry name" value="MA"/>
    <property type="match status" value="1"/>
</dbReference>
<evidence type="ECO:0000259" key="4">
    <source>
        <dbReference type="PROSITE" id="PS50111"/>
    </source>
</evidence>
<dbReference type="GO" id="GO:0020037">
    <property type="term" value="F:heme binding"/>
    <property type="evidence" value="ECO:0007669"/>
    <property type="project" value="InterPro"/>
</dbReference>
<dbReference type="GO" id="GO:0007165">
    <property type="term" value="P:signal transduction"/>
    <property type="evidence" value="ECO:0007669"/>
    <property type="project" value="UniProtKB-KW"/>
</dbReference>
<dbReference type="EMBL" id="AF044495">
    <property type="protein sequence ID" value="AAC25074.1"/>
    <property type="molecule type" value="Genomic_DNA"/>
</dbReference>
<protein>
    <submittedName>
        <fullName evidence="6">MCP homolog</fullName>
    </submittedName>
</protein>
<feature type="domain" description="Methyl-accepting transducer" evidence="4">
    <location>
        <begin position="282"/>
        <end position="508"/>
    </location>
</feature>
<organism evidence="6">
    <name type="scientific">Agrobacterium tumefaciens</name>
    <dbReference type="NCBI Taxonomy" id="358"/>
    <lineage>
        <taxon>Bacteria</taxon>
        <taxon>Pseudomonadati</taxon>
        <taxon>Pseudomonadota</taxon>
        <taxon>Alphaproteobacteria</taxon>
        <taxon>Hyphomicrobiales</taxon>
        <taxon>Rhizobiaceae</taxon>
        <taxon>Rhizobium/Agrobacterium group</taxon>
        <taxon>Agrobacterium</taxon>
        <taxon>Agrobacterium tumefaciens complex</taxon>
    </lineage>
</organism>
<keyword evidence="1" id="KW-0145">Chemotaxis</keyword>
<dbReference type="AlphaFoldDB" id="O85123"/>
<dbReference type="PANTHER" id="PTHR43531:SF11">
    <property type="entry name" value="METHYL-ACCEPTING CHEMOTAXIS PROTEIN 3"/>
    <property type="match status" value="1"/>
</dbReference>
<dbReference type="PROSITE" id="PS50111">
    <property type="entry name" value="CHEMOTAXIS_TRANSDUC_2"/>
    <property type="match status" value="1"/>
</dbReference>
<dbReference type="Gene3D" id="1.10.490.10">
    <property type="entry name" value="Globins"/>
    <property type="match status" value="1"/>
</dbReference>
<dbReference type="Pfam" id="PF00015">
    <property type="entry name" value="MCPsignal"/>
    <property type="match status" value="1"/>
</dbReference>
<dbReference type="GO" id="GO:0019825">
    <property type="term" value="F:oxygen binding"/>
    <property type="evidence" value="ECO:0007669"/>
    <property type="project" value="InterPro"/>
</dbReference>
<evidence type="ECO:0000256" key="1">
    <source>
        <dbReference type="ARBA" id="ARBA00022500"/>
    </source>
</evidence>
<name>O85123_AGRTU</name>
<dbReference type="GO" id="GO:0004888">
    <property type="term" value="F:transmembrane signaling receptor activity"/>
    <property type="evidence" value="ECO:0007669"/>
    <property type="project" value="InterPro"/>
</dbReference>
<dbReference type="CDD" id="cd01068">
    <property type="entry name" value="globin_sensor"/>
    <property type="match status" value="1"/>
</dbReference>
<feature type="domain" description="HAMP" evidence="5">
    <location>
        <begin position="234"/>
        <end position="277"/>
    </location>
</feature>
<dbReference type="InterPro" id="IPR009050">
    <property type="entry name" value="Globin-like_sf"/>
</dbReference>
<dbReference type="GO" id="GO:0016020">
    <property type="term" value="C:membrane"/>
    <property type="evidence" value="ECO:0007669"/>
    <property type="project" value="InterPro"/>
</dbReference>
<dbReference type="InterPro" id="IPR003660">
    <property type="entry name" value="HAMP_dom"/>
</dbReference>
<comment type="similarity">
    <text evidence="2">Belongs to the methyl-accepting chemotaxis (MCP) protein family.</text>
</comment>
<dbReference type="SMR" id="O85123"/>
<evidence type="ECO:0000256" key="3">
    <source>
        <dbReference type="PROSITE-ProRule" id="PRU00284"/>
    </source>
</evidence>
<sequence length="568" mass="61452">MGMFVQKSLEGAGVLNLGQLAGFYRPSCCWGRRLGHDLPSDQARRSAGGSLAGRLRFAGLDEMQSDFLRNYRGMLEPYVKAGLRDVMTRFQSMPDCSPSFESENQLDRLHDLQSSHWSVLTDARFDALYAERVKVLSDNAGRMGLDPRWQIASHAVVLEHLLGGLVAEHAPRSILPGNRKKSRELADAVKNVVRLVMVDTEIAVSLRFNELRLRHGRELQEQRENDRSEAANLLGTALTAFAAGNLQARIGDDVPDAYRDVAATFNTALETIGASLIAAQNGVGEAEALSARFADIGRSIAERSRQQAEALTETSRALQVMIAHVAENGARISATEKAVSSARDAAVESGRAIGEAIDAMSDIEQSAEQIGRIIGTIDEIAFQTNLLALNAGIEAARAGDSGRGFAVVAQEVRALAQRSADAAREIKSLVGSTKTQVEGGVRMVNRTQEAIGGVVRQVSGINDMIAEVSRHTADHAGELQSVAGDIDEQQRQAGRNVADMGASASEADALHTVILELGRTVRAFRIARQEHFAAAAGADWQHSSFMARGDNRTDNSQNYQQFRRQGVM</sequence>
<dbReference type="PRINTS" id="PR00260">
    <property type="entry name" value="CHEMTRNSDUCR"/>
</dbReference>
<dbReference type="InterPro" id="IPR012292">
    <property type="entry name" value="Globin/Proto"/>
</dbReference>
<dbReference type="Pfam" id="PF11563">
    <property type="entry name" value="Protoglobin"/>
    <property type="match status" value="1"/>
</dbReference>
<keyword evidence="3" id="KW-0807">Transducer</keyword>
<dbReference type="SUPFAM" id="SSF58104">
    <property type="entry name" value="Methyl-accepting chemotaxis protein (MCP) signaling domain"/>
    <property type="match status" value="1"/>
</dbReference>